<feature type="compositionally biased region" description="Low complexity" evidence="2">
    <location>
        <begin position="347"/>
        <end position="358"/>
    </location>
</feature>
<keyword evidence="4" id="KW-1185">Reference proteome</keyword>
<feature type="compositionally biased region" description="Basic residues" evidence="2">
    <location>
        <begin position="336"/>
        <end position="346"/>
    </location>
</feature>
<dbReference type="InterPro" id="IPR051543">
    <property type="entry name" value="Serine_Peptidase_S9A"/>
</dbReference>
<evidence type="ECO:0000313" key="4">
    <source>
        <dbReference type="Proteomes" id="UP000815325"/>
    </source>
</evidence>
<feature type="compositionally biased region" description="Low complexity" evidence="2">
    <location>
        <begin position="453"/>
        <end position="481"/>
    </location>
</feature>
<dbReference type="PANTHER" id="PTHR11757:SF19">
    <property type="entry name" value="PROLYL ENDOPEPTIDASE-LIKE"/>
    <property type="match status" value="1"/>
</dbReference>
<name>A0ABQ7GTE6_DUNSA</name>
<dbReference type="SUPFAM" id="SSF50993">
    <property type="entry name" value="Peptidase/esterase 'gauge' domain"/>
    <property type="match status" value="1"/>
</dbReference>
<organism evidence="3 4">
    <name type="scientific">Dunaliella salina</name>
    <name type="common">Green alga</name>
    <name type="synonym">Protococcus salinus</name>
    <dbReference type="NCBI Taxonomy" id="3046"/>
    <lineage>
        <taxon>Eukaryota</taxon>
        <taxon>Viridiplantae</taxon>
        <taxon>Chlorophyta</taxon>
        <taxon>core chlorophytes</taxon>
        <taxon>Chlorophyceae</taxon>
        <taxon>CS clade</taxon>
        <taxon>Chlamydomonadales</taxon>
        <taxon>Dunaliellaceae</taxon>
        <taxon>Dunaliella</taxon>
    </lineage>
</organism>
<feature type="region of interest" description="Disordered" evidence="2">
    <location>
        <begin position="446"/>
        <end position="484"/>
    </location>
</feature>
<evidence type="ECO:0000256" key="1">
    <source>
        <dbReference type="ARBA" id="ARBA00005228"/>
    </source>
</evidence>
<evidence type="ECO:0000256" key="2">
    <source>
        <dbReference type="SAM" id="MobiDB-lite"/>
    </source>
</evidence>
<reference evidence="3" key="1">
    <citation type="submission" date="2017-08" db="EMBL/GenBank/DDBJ databases">
        <authorList>
            <person name="Polle J.E."/>
            <person name="Barry K."/>
            <person name="Cushman J."/>
            <person name="Schmutz J."/>
            <person name="Tran D."/>
            <person name="Hathwaick L.T."/>
            <person name="Yim W.C."/>
            <person name="Jenkins J."/>
            <person name="Mckie-Krisberg Z.M."/>
            <person name="Prochnik S."/>
            <person name="Lindquist E."/>
            <person name="Dockter R.B."/>
            <person name="Adam C."/>
            <person name="Molina H."/>
            <person name="Bunkerborg J."/>
            <person name="Jin E."/>
            <person name="Buchheim M."/>
            <person name="Magnuson J."/>
        </authorList>
    </citation>
    <scope>NUCLEOTIDE SEQUENCE</scope>
    <source>
        <strain evidence="3">CCAP 19/18</strain>
    </source>
</reference>
<feature type="compositionally biased region" description="Low complexity" evidence="2">
    <location>
        <begin position="616"/>
        <end position="626"/>
    </location>
</feature>
<comment type="similarity">
    <text evidence="1">Belongs to the peptidase S9A family.</text>
</comment>
<accession>A0ABQ7GTE6</accession>
<feature type="region of interest" description="Disordered" evidence="2">
    <location>
        <begin position="320"/>
        <end position="358"/>
    </location>
</feature>
<sequence length="829" mass="91603">MIECHSRYQLTTKGSRDGSSPRVPACLRRPFSRGFLPALQSSLHSSSVPLENDEWNWLRDPTRRKSLPLHFLYTHNLAAKAHFRSLPNLQPHLEQLSTDAVMRQLELQLPIQDMLPALPALHASEPGAKFGNFFYTCTPEKLHMRVPAHSSSLPTIILDEGERSQSRRGYHLHALAPSPDFTFFAFSECESWEPASGLKHAQYTIHIWDAHTRLPVLQPIPDVHGPLLWLPCGKRLNFVAGQGGDTLLEVEVPDLAQLGTDAAPAAVPEAILYSPEHFVLGFRKVQPARTHACGSSPMQIQLLEAFDSNRQVRGVWALAPATPASPPLPTPQLGHPPHHKRSHRRSQTTTNTSNPSTHKYTWHALFPSPAVGARFVAWPCPTGQPGLLVWTWDALQPGGSLVYCHLDHLSIDCSAPSSNTPGASLGYKHSSRGMLATAAPLHELAAHHHQQKELQQPQQQQHQQQQQQQQLQQQPQQQQQQAVLPSMGDITTLLPHRPGWQVWDVQLVPPACCQGSSISRSSVLVFVSLKRSHWVLAAPLERMNQSSGLAFEAREGRLNARAAAREQQQENGIGQKGPATALARASAEAARLAAPSSQHVQFELYELCWPGQHQQQQQQQQQQQDEQQQKQEGEHAAAKRLELRHPLQAQAPALELHARIGMEVPLQFAHFQSSVCLPCPPLAAGMAPNSPVARLVVRFSSLGLPLQSTQLDLLVPSADSGATKQAAPWMREDTPEDTADLGDPMKEAVLENDKPEGPEQDRHMHHAQLPPSSIVHDTIWATSADGMPVPISLAYDASKVRLRQQPAPCVLSVYGAYGRPDDLEWSPSR</sequence>
<proteinExistence type="inferred from homology"/>
<evidence type="ECO:0000313" key="3">
    <source>
        <dbReference type="EMBL" id="KAF5837847.1"/>
    </source>
</evidence>
<feature type="region of interest" description="Disordered" evidence="2">
    <location>
        <begin position="616"/>
        <end position="635"/>
    </location>
</feature>
<protein>
    <submittedName>
        <fullName evidence="3">Uncharacterized protein</fullName>
    </submittedName>
</protein>
<dbReference type="InterPro" id="IPR029058">
    <property type="entry name" value="AB_hydrolase_fold"/>
</dbReference>
<gene>
    <name evidence="3" type="ORF">DUNSADRAFT_3810</name>
</gene>
<comment type="caution">
    <text evidence="3">The sequence shown here is derived from an EMBL/GenBank/DDBJ whole genome shotgun (WGS) entry which is preliminary data.</text>
</comment>
<dbReference type="PANTHER" id="PTHR11757">
    <property type="entry name" value="PROTEASE FAMILY S9A OLIGOPEPTIDASE"/>
    <property type="match status" value="1"/>
</dbReference>
<feature type="region of interest" description="Disordered" evidence="2">
    <location>
        <begin position="724"/>
        <end position="744"/>
    </location>
</feature>
<dbReference type="Proteomes" id="UP000815325">
    <property type="component" value="Unassembled WGS sequence"/>
</dbReference>
<dbReference type="EMBL" id="MU069601">
    <property type="protein sequence ID" value="KAF5837847.1"/>
    <property type="molecule type" value="Genomic_DNA"/>
</dbReference>
<dbReference type="Gene3D" id="3.40.50.1820">
    <property type="entry name" value="alpha/beta hydrolase"/>
    <property type="match status" value="1"/>
</dbReference>